<dbReference type="EMBL" id="HBUF01610363">
    <property type="protein sequence ID" value="CAG6778578.1"/>
    <property type="molecule type" value="Transcribed_RNA"/>
</dbReference>
<proteinExistence type="predicted"/>
<name>A0A8D9B4S8_9HEMI</name>
<organism evidence="1">
    <name type="scientific">Cacopsylla melanoneura</name>
    <dbReference type="NCBI Taxonomy" id="428564"/>
    <lineage>
        <taxon>Eukaryota</taxon>
        <taxon>Metazoa</taxon>
        <taxon>Ecdysozoa</taxon>
        <taxon>Arthropoda</taxon>
        <taxon>Hexapoda</taxon>
        <taxon>Insecta</taxon>
        <taxon>Pterygota</taxon>
        <taxon>Neoptera</taxon>
        <taxon>Paraneoptera</taxon>
        <taxon>Hemiptera</taxon>
        <taxon>Sternorrhyncha</taxon>
        <taxon>Psylloidea</taxon>
        <taxon>Psyllidae</taxon>
        <taxon>Psyllinae</taxon>
        <taxon>Cacopsylla</taxon>
    </lineage>
</organism>
<evidence type="ECO:0000313" key="1">
    <source>
        <dbReference type="EMBL" id="CAG6778578.1"/>
    </source>
</evidence>
<dbReference type="AlphaFoldDB" id="A0A8D9B4S8"/>
<accession>A0A8D9B4S8</accession>
<reference evidence="1" key="1">
    <citation type="submission" date="2021-05" db="EMBL/GenBank/DDBJ databases">
        <authorList>
            <person name="Alioto T."/>
            <person name="Alioto T."/>
            <person name="Gomez Garrido J."/>
        </authorList>
    </citation>
    <scope>NUCLEOTIDE SEQUENCE</scope>
</reference>
<protein>
    <submittedName>
        <fullName evidence="1">Uncharacterized protein</fullName>
    </submittedName>
</protein>
<sequence length="118" mass="13636">MYRYDYTNIPDYIIITYSATPSACLQKPAAKESIVDYHIHQRLKCCTFFASAKLLLLKYGREKKREKFIIYVLTFINTPPAPRYFAFNRITSSSSSAFISTPHVPQFMPLLHITPPIP</sequence>